<organism evidence="1">
    <name type="scientific">Henneguya salminicola</name>
    <name type="common">Myxosporean</name>
    <dbReference type="NCBI Taxonomy" id="69463"/>
    <lineage>
        <taxon>Eukaryota</taxon>
        <taxon>Metazoa</taxon>
        <taxon>Cnidaria</taxon>
        <taxon>Myxozoa</taxon>
        <taxon>Myxosporea</taxon>
        <taxon>Bivalvulida</taxon>
        <taxon>Platysporina</taxon>
        <taxon>Myxobolidae</taxon>
        <taxon>Henneguya</taxon>
    </lineage>
</organism>
<dbReference type="InterPro" id="IPR023214">
    <property type="entry name" value="HAD_sf"/>
</dbReference>
<dbReference type="EMBL" id="GHBP01007009">
    <property type="protein sequence ID" value="NDJ94180.1"/>
    <property type="molecule type" value="Transcribed_RNA"/>
</dbReference>
<dbReference type="GO" id="GO:0016791">
    <property type="term" value="F:phosphatase activity"/>
    <property type="evidence" value="ECO:0007669"/>
    <property type="project" value="TreeGrafter"/>
</dbReference>
<evidence type="ECO:0000313" key="1">
    <source>
        <dbReference type="EMBL" id="NDJ94180.1"/>
    </source>
</evidence>
<sequence length="116" mass="12890">MPCSGSMIAAVEKAAGRCPLIIGKPSHIMFDLIKECLDLDPSTTCIVGDRMETDILFGRNGGIKTCLVFSGVTLEMDYENMKLSKLQGLKEIPKHFYEPDCTSKTLYHFVENLLTN</sequence>
<dbReference type="Pfam" id="PF13242">
    <property type="entry name" value="Hydrolase_like"/>
    <property type="match status" value="1"/>
</dbReference>
<dbReference type="PANTHER" id="PTHR19288">
    <property type="entry name" value="4-NITROPHENYLPHOSPHATASE-RELATED"/>
    <property type="match status" value="1"/>
</dbReference>
<dbReference type="Gene3D" id="3.40.50.1000">
    <property type="entry name" value="HAD superfamily/HAD-like"/>
    <property type="match status" value="1"/>
</dbReference>
<dbReference type="PANTHER" id="PTHR19288:SF46">
    <property type="entry name" value="HALOACID DEHALOGENASE-LIKE HYDROLASE DOMAIN-CONTAINING PROTEIN 2"/>
    <property type="match status" value="1"/>
</dbReference>
<reference evidence="1" key="1">
    <citation type="submission" date="2018-11" db="EMBL/GenBank/DDBJ databases">
        <title>Henneguya salminicola genome and transcriptome.</title>
        <authorList>
            <person name="Yahalomi D."/>
            <person name="Atkinson S.D."/>
            <person name="Neuhof M."/>
            <person name="Chang E.S."/>
            <person name="Philippe H."/>
            <person name="Cartwright P."/>
            <person name="Bartholomew J.L."/>
            <person name="Huchon D."/>
        </authorList>
    </citation>
    <scope>NUCLEOTIDE SEQUENCE</scope>
    <source>
        <strain evidence="1">Hz1</strain>
        <tissue evidence="1">Whole</tissue>
    </source>
</reference>
<protein>
    <submittedName>
        <fullName evidence="1">Pyridoxal phosphate phosphatase (Trinotate prediction)</fullName>
    </submittedName>
</protein>
<dbReference type="GO" id="GO:0005737">
    <property type="term" value="C:cytoplasm"/>
    <property type="evidence" value="ECO:0007669"/>
    <property type="project" value="TreeGrafter"/>
</dbReference>
<accession>A0A6G3MJH7</accession>
<name>A0A6G3MJH7_HENSL</name>
<dbReference type="InterPro" id="IPR036412">
    <property type="entry name" value="HAD-like_sf"/>
</dbReference>
<proteinExistence type="predicted"/>
<dbReference type="AlphaFoldDB" id="A0A6G3MJH7"/>
<dbReference type="SUPFAM" id="SSF56784">
    <property type="entry name" value="HAD-like"/>
    <property type="match status" value="1"/>
</dbReference>